<accession>A0ABY5P433</accession>
<keyword evidence="2" id="KW-0963">Cytoplasm</keyword>
<dbReference type="InterPro" id="IPR020449">
    <property type="entry name" value="Tscrpt_reg_AraC-type_HTH"/>
</dbReference>
<dbReference type="PROSITE" id="PS50110">
    <property type="entry name" value="RESPONSE_REGULATORY"/>
    <property type="match status" value="1"/>
</dbReference>
<dbReference type="InterPro" id="IPR051552">
    <property type="entry name" value="HptR"/>
</dbReference>
<dbReference type="Pfam" id="PF00072">
    <property type="entry name" value="Response_reg"/>
    <property type="match status" value="1"/>
</dbReference>
<evidence type="ECO:0000259" key="9">
    <source>
        <dbReference type="PROSITE" id="PS01124"/>
    </source>
</evidence>
<keyword evidence="7" id="KW-0804">Transcription</keyword>
<dbReference type="Gene3D" id="3.40.50.2300">
    <property type="match status" value="1"/>
</dbReference>
<keyword evidence="4" id="KW-0902">Two-component regulatory system</keyword>
<keyword evidence="6" id="KW-0238">DNA-binding</keyword>
<evidence type="ECO:0000256" key="2">
    <source>
        <dbReference type="ARBA" id="ARBA00022490"/>
    </source>
</evidence>
<dbReference type="Gene3D" id="1.10.10.60">
    <property type="entry name" value="Homeodomain-like"/>
    <property type="match status" value="2"/>
</dbReference>
<organism evidence="11 12">
    <name type="scientific">Fundicoccus culcitae</name>
    <dbReference type="NCBI Taxonomy" id="2969821"/>
    <lineage>
        <taxon>Bacteria</taxon>
        <taxon>Bacillati</taxon>
        <taxon>Bacillota</taxon>
        <taxon>Bacilli</taxon>
        <taxon>Lactobacillales</taxon>
        <taxon>Aerococcaceae</taxon>
        <taxon>Fundicoccus</taxon>
    </lineage>
</organism>
<sequence>MKRLIIVDDEEEVRQSIVNVIDWAEAGFELVGDASNGQEALTLVEENKIDVVITDIRMPVMDGLELSQHIQIIDPTIKIIILTGFDNIEYAQEAFRWNIHEYLLKPVSVEDLYAALQRVSNAIDADRRQATDINSLTQQYMQSLDATRRTYLISLINNTYFSSDEGHLANQAQLYQVRLNGPQYVMVNIVLTEESGLYLNEEVSTYTKDIVFYKEIDWVSYTSSVERIIDRYGQGEVFRYNQSIMLILNGKETFFENTLDILLTDIRQSLNKLFNVHAVMGISETTDKLSNLNHLYRQTLNALEYGSTHPEFTQITISDVESHDNYNIQTTDLIIEDIVRAVRLGQADKLTQAIQQFSDYVHDNHFQSSFVFSVLLGLVGQLTRLYYETVVVDVNSLFINQQLDYFLASRGQFTDVIIDNFKQISLNILKEIQTKHDQTKESITSQALRMIADQFQNPEFSQQMLADQLFITPNYLSTLFTKETGKTFKEHLIEKRMLQGQELLLTTNAKIHEIAQAVGYTDQYYFSYSFKKYFGISPRQMRQDHKK</sequence>
<feature type="domain" description="Response regulatory" evidence="10">
    <location>
        <begin position="3"/>
        <end position="120"/>
    </location>
</feature>
<dbReference type="EMBL" id="CP102453">
    <property type="protein sequence ID" value="UUX33447.1"/>
    <property type="molecule type" value="Genomic_DNA"/>
</dbReference>
<dbReference type="PROSITE" id="PS00041">
    <property type="entry name" value="HTH_ARAC_FAMILY_1"/>
    <property type="match status" value="1"/>
</dbReference>
<dbReference type="Proteomes" id="UP001315967">
    <property type="component" value="Chromosome"/>
</dbReference>
<proteinExistence type="predicted"/>
<dbReference type="SUPFAM" id="SSF52172">
    <property type="entry name" value="CheY-like"/>
    <property type="match status" value="1"/>
</dbReference>
<keyword evidence="5" id="KW-0805">Transcription regulation</keyword>
<dbReference type="SUPFAM" id="SSF46689">
    <property type="entry name" value="Homeodomain-like"/>
    <property type="match status" value="1"/>
</dbReference>
<gene>
    <name evidence="11" type="ORF">NRE15_11130</name>
</gene>
<reference evidence="11 12" key="1">
    <citation type="submission" date="2022-08" db="EMBL/GenBank/DDBJ databases">
        <title>Aerococcaceae sp. nov isolated from spoiled eye mask.</title>
        <authorList>
            <person name="Zhou G."/>
            <person name="Xie X.-B."/>
            <person name="Shi Q.-S."/>
            <person name="Wang Y.-S."/>
            <person name="Wen X."/>
            <person name="Peng H."/>
            <person name="Yang X.-J."/>
            <person name="Tao H.-B."/>
            <person name="Huang X.-M."/>
        </authorList>
    </citation>
    <scope>NUCLEOTIDE SEQUENCE [LARGE SCALE GENOMIC DNA]</scope>
    <source>
        <strain evidence="12">DM20194951</strain>
    </source>
</reference>
<evidence type="ECO:0000256" key="4">
    <source>
        <dbReference type="ARBA" id="ARBA00023012"/>
    </source>
</evidence>
<dbReference type="Pfam" id="PF12833">
    <property type="entry name" value="HTH_18"/>
    <property type="match status" value="1"/>
</dbReference>
<evidence type="ECO:0000256" key="5">
    <source>
        <dbReference type="ARBA" id="ARBA00023015"/>
    </source>
</evidence>
<evidence type="ECO:0000256" key="6">
    <source>
        <dbReference type="ARBA" id="ARBA00023125"/>
    </source>
</evidence>
<evidence type="ECO:0000259" key="10">
    <source>
        <dbReference type="PROSITE" id="PS50110"/>
    </source>
</evidence>
<dbReference type="InterPro" id="IPR018062">
    <property type="entry name" value="HTH_AraC-typ_CS"/>
</dbReference>
<evidence type="ECO:0000256" key="3">
    <source>
        <dbReference type="ARBA" id="ARBA00022553"/>
    </source>
</evidence>
<evidence type="ECO:0000256" key="8">
    <source>
        <dbReference type="PROSITE-ProRule" id="PRU00169"/>
    </source>
</evidence>
<dbReference type="SMART" id="SM00342">
    <property type="entry name" value="HTH_ARAC"/>
    <property type="match status" value="1"/>
</dbReference>
<dbReference type="RefSeq" id="WP_313792949.1">
    <property type="nucleotide sequence ID" value="NZ_CP102453.1"/>
</dbReference>
<feature type="modified residue" description="4-aspartylphosphate" evidence="8">
    <location>
        <position position="55"/>
    </location>
</feature>
<dbReference type="InterPro" id="IPR011006">
    <property type="entry name" value="CheY-like_superfamily"/>
</dbReference>
<dbReference type="CDD" id="cd17536">
    <property type="entry name" value="REC_YesN-like"/>
    <property type="match status" value="1"/>
</dbReference>
<feature type="domain" description="HTH araC/xylS-type" evidence="9">
    <location>
        <begin position="445"/>
        <end position="544"/>
    </location>
</feature>
<evidence type="ECO:0000313" key="12">
    <source>
        <dbReference type="Proteomes" id="UP001315967"/>
    </source>
</evidence>
<dbReference type="PROSITE" id="PS01124">
    <property type="entry name" value="HTH_ARAC_FAMILY_2"/>
    <property type="match status" value="1"/>
</dbReference>
<keyword evidence="12" id="KW-1185">Reference proteome</keyword>
<dbReference type="InterPro" id="IPR009057">
    <property type="entry name" value="Homeodomain-like_sf"/>
</dbReference>
<protein>
    <submittedName>
        <fullName evidence="11">Response regulator</fullName>
    </submittedName>
</protein>
<dbReference type="PANTHER" id="PTHR42713">
    <property type="entry name" value="HISTIDINE KINASE-RELATED"/>
    <property type="match status" value="1"/>
</dbReference>
<evidence type="ECO:0000256" key="7">
    <source>
        <dbReference type="ARBA" id="ARBA00023163"/>
    </source>
</evidence>
<name>A0ABY5P433_9LACT</name>
<dbReference type="InterPro" id="IPR018060">
    <property type="entry name" value="HTH_AraC"/>
</dbReference>
<keyword evidence="3 8" id="KW-0597">Phosphoprotein</keyword>
<evidence type="ECO:0000313" key="11">
    <source>
        <dbReference type="EMBL" id="UUX33447.1"/>
    </source>
</evidence>
<dbReference type="SMART" id="SM00448">
    <property type="entry name" value="REC"/>
    <property type="match status" value="1"/>
</dbReference>
<dbReference type="PRINTS" id="PR00032">
    <property type="entry name" value="HTHARAC"/>
</dbReference>
<dbReference type="PANTHER" id="PTHR42713:SF3">
    <property type="entry name" value="TRANSCRIPTIONAL REGULATORY PROTEIN HPTR"/>
    <property type="match status" value="1"/>
</dbReference>
<comment type="subcellular location">
    <subcellularLocation>
        <location evidence="1">Cytoplasm</location>
    </subcellularLocation>
</comment>
<dbReference type="InterPro" id="IPR001789">
    <property type="entry name" value="Sig_transdc_resp-reg_receiver"/>
</dbReference>
<evidence type="ECO:0000256" key="1">
    <source>
        <dbReference type="ARBA" id="ARBA00004496"/>
    </source>
</evidence>